<dbReference type="EMBL" id="CP006841">
    <property type="protein sequence ID" value="ALA66526.1"/>
    <property type="molecule type" value="Genomic_DNA"/>
</dbReference>
<reference evidence="2 3" key="1">
    <citation type="submission" date="2013-10" db="EMBL/GenBank/DDBJ databases">
        <title>Complete genome sequence of Corynebacterium lactis DSM 45799(T), isolated from raw cow milk.</title>
        <authorList>
            <person name="Ruckert C."/>
            <person name="Albersmeier A."/>
            <person name="Lipski A."/>
            <person name="Kalinowski J."/>
        </authorList>
    </citation>
    <scope>NUCLEOTIDE SEQUENCE [LARGE SCALE GENOMIC DNA]</scope>
    <source>
        <strain evidence="2 3">RW2-5</strain>
    </source>
</reference>
<name>A0A0K2GYH0_9CORY</name>
<feature type="chain" id="PRO_5005477173" evidence="1">
    <location>
        <begin position="29"/>
        <end position="281"/>
    </location>
</feature>
<evidence type="ECO:0000256" key="1">
    <source>
        <dbReference type="SAM" id="SignalP"/>
    </source>
</evidence>
<accession>A0A0K2GYH0</accession>
<proteinExistence type="predicted"/>
<dbReference type="RefSeq" id="WP_053411311.1">
    <property type="nucleotide sequence ID" value="NZ_CP006841.1"/>
</dbReference>
<sequence length="281" mass="30170">MNKKAVRSLATVAILGAGILATPGVASAASDSPAVPEVLLAPSAPVTEQVTKDSSALPVIWVGGSTDFPQLNSRVRAYIERSGMKFFEWDPIKVTLDDPNVKLFDHLEKYMPSLDSFVKQVLQETGAPKVNLVTYSQGGAITAGWTRKYDGAKVVEKIVNISGLVNGSPVAGVGTKAISEDCLGFGTCVDFIPEGEYVRSITEQGNALPGIEYLNVESRMDLFAAPYTNGLMTGPGNYRNVLTEDLCPGDVGTHLLLPQKQIVHQSIVQFFRGQEVRPACR</sequence>
<evidence type="ECO:0000313" key="2">
    <source>
        <dbReference type="EMBL" id="ALA66526.1"/>
    </source>
</evidence>
<keyword evidence="1" id="KW-0732">Signal</keyword>
<gene>
    <name evidence="2" type="ORF">CLAC_00895</name>
</gene>
<evidence type="ECO:0000313" key="3">
    <source>
        <dbReference type="Proteomes" id="UP000058446"/>
    </source>
</evidence>
<dbReference type="InterPro" id="IPR029058">
    <property type="entry name" value="AB_hydrolase_fold"/>
</dbReference>
<keyword evidence="3" id="KW-1185">Reference proteome</keyword>
<dbReference type="OrthoDB" id="8871309at2"/>
<dbReference type="AlphaFoldDB" id="A0A0K2GYH0"/>
<organism evidence="2 3">
    <name type="scientific">Corynebacterium lactis RW2-5</name>
    <dbReference type="NCBI Taxonomy" id="1408189"/>
    <lineage>
        <taxon>Bacteria</taxon>
        <taxon>Bacillati</taxon>
        <taxon>Actinomycetota</taxon>
        <taxon>Actinomycetes</taxon>
        <taxon>Mycobacteriales</taxon>
        <taxon>Corynebacteriaceae</taxon>
        <taxon>Corynebacterium</taxon>
    </lineage>
</organism>
<dbReference type="SUPFAM" id="SSF53474">
    <property type="entry name" value="alpha/beta-Hydrolases"/>
    <property type="match status" value="1"/>
</dbReference>
<protein>
    <submittedName>
        <fullName evidence="2">Lipase</fullName>
    </submittedName>
</protein>
<dbReference type="PATRIC" id="fig|1408189.4.peg.178"/>
<dbReference type="KEGG" id="clw:CLAC_00895"/>
<feature type="signal peptide" evidence="1">
    <location>
        <begin position="1"/>
        <end position="28"/>
    </location>
</feature>
<dbReference type="Proteomes" id="UP000058446">
    <property type="component" value="Chromosome"/>
</dbReference>
<dbReference type="STRING" id="1408189.CLAC_00895"/>
<dbReference type="Gene3D" id="3.40.50.1820">
    <property type="entry name" value="alpha/beta hydrolase"/>
    <property type="match status" value="1"/>
</dbReference>